<feature type="domain" description="UBC core" evidence="9">
    <location>
        <begin position="27"/>
        <end position="172"/>
    </location>
</feature>
<dbReference type="SMART" id="SM00212">
    <property type="entry name" value="UBCc"/>
    <property type="match status" value="1"/>
</dbReference>
<comment type="caution">
    <text evidence="10">The sequence shown here is derived from an EMBL/GenBank/DDBJ whole genome shotgun (WGS) entry which is preliminary data.</text>
</comment>
<dbReference type="CDD" id="cd23794">
    <property type="entry name" value="UBCc_UBE2F_UBE2M"/>
    <property type="match status" value="1"/>
</dbReference>
<evidence type="ECO:0000256" key="2">
    <source>
        <dbReference type="ARBA" id="ARBA00022679"/>
    </source>
</evidence>
<accession>A0AAV1IJS9</accession>
<evidence type="ECO:0000256" key="6">
    <source>
        <dbReference type="ARBA" id="ARBA00058311"/>
    </source>
</evidence>
<evidence type="ECO:0000256" key="3">
    <source>
        <dbReference type="ARBA" id="ARBA00022741"/>
    </source>
</evidence>
<feature type="active site" description="Glycyl thioester intermediate" evidence="7">
    <location>
        <position position="110"/>
    </location>
</feature>
<evidence type="ECO:0000256" key="1">
    <source>
        <dbReference type="ARBA" id="ARBA00005032"/>
    </source>
</evidence>
<proteinExistence type="inferred from homology"/>
<protein>
    <submittedName>
        <fullName evidence="10">NEDD8-conjugating enzyme Ubc12-like</fullName>
    </submittedName>
</protein>
<evidence type="ECO:0000313" key="11">
    <source>
        <dbReference type="Proteomes" id="UP001314263"/>
    </source>
</evidence>
<comment type="pathway">
    <text evidence="1">Protein modification; protein neddylation.</text>
</comment>
<dbReference type="Gene3D" id="3.10.110.10">
    <property type="entry name" value="Ubiquitin Conjugating Enzyme"/>
    <property type="match status" value="1"/>
</dbReference>
<evidence type="ECO:0000256" key="5">
    <source>
        <dbReference type="ARBA" id="ARBA00022840"/>
    </source>
</evidence>
<dbReference type="SUPFAM" id="SSF54495">
    <property type="entry name" value="UBC-like"/>
    <property type="match status" value="1"/>
</dbReference>
<keyword evidence="2" id="KW-0808">Transferase</keyword>
<sequence>MIKLFSVKEKQKQEAASANGKGVKQSAGEIRLQKDISELNLSKGMSIKFPEGKDKLLIFEITMKPDEGIYRGGCFTFSFNISTAYPHDAPKVKCKTKVFHPNIDLDGNICLNILREDWKPVLSINSVIYGLQFLFLDPNPDDPLNKEAAEMQTNSPRQFEAQVQASILRGCSINGHYFPPCRA</sequence>
<gene>
    <name evidence="10" type="primary">RCE2</name>
    <name evidence="10" type="ORF">CVIRNUC_009678</name>
</gene>
<keyword evidence="3 8" id="KW-0547">Nucleotide-binding</keyword>
<dbReference type="EMBL" id="CAUYUE010000014">
    <property type="protein sequence ID" value="CAK0786465.1"/>
    <property type="molecule type" value="Genomic_DNA"/>
</dbReference>
<dbReference type="Proteomes" id="UP001314263">
    <property type="component" value="Unassembled WGS sequence"/>
</dbReference>
<dbReference type="PROSITE" id="PS00183">
    <property type="entry name" value="UBC_1"/>
    <property type="match status" value="1"/>
</dbReference>
<evidence type="ECO:0000256" key="7">
    <source>
        <dbReference type="PROSITE-ProRule" id="PRU10133"/>
    </source>
</evidence>
<keyword evidence="11" id="KW-1185">Reference proteome</keyword>
<dbReference type="PANTHER" id="PTHR24068">
    <property type="entry name" value="UBIQUITIN-CONJUGATING ENZYME E2"/>
    <property type="match status" value="1"/>
</dbReference>
<dbReference type="InterPro" id="IPR023313">
    <property type="entry name" value="UBQ-conjugating_AS"/>
</dbReference>
<evidence type="ECO:0000256" key="4">
    <source>
        <dbReference type="ARBA" id="ARBA00022786"/>
    </source>
</evidence>
<organism evidence="10 11">
    <name type="scientific">Coccomyxa viridis</name>
    <dbReference type="NCBI Taxonomy" id="1274662"/>
    <lineage>
        <taxon>Eukaryota</taxon>
        <taxon>Viridiplantae</taxon>
        <taxon>Chlorophyta</taxon>
        <taxon>core chlorophytes</taxon>
        <taxon>Trebouxiophyceae</taxon>
        <taxon>Trebouxiophyceae incertae sedis</taxon>
        <taxon>Coccomyxaceae</taxon>
        <taxon>Coccomyxa</taxon>
    </lineage>
</organism>
<reference evidence="10 11" key="1">
    <citation type="submission" date="2023-10" db="EMBL/GenBank/DDBJ databases">
        <authorList>
            <person name="Maclean D."/>
            <person name="Macfadyen A."/>
        </authorList>
    </citation>
    <scope>NUCLEOTIDE SEQUENCE [LARGE SCALE GENOMIC DNA]</scope>
</reference>
<dbReference type="InterPro" id="IPR016135">
    <property type="entry name" value="UBQ-conjugating_enzyme/RWD"/>
</dbReference>
<dbReference type="PROSITE" id="PS50127">
    <property type="entry name" value="UBC_2"/>
    <property type="match status" value="1"/>
</dbReference>
<comment type="function">
    <text evidence="6">Accepts the ubiquitin-like protein NEDD8/RUB1 from the ECR1-AXR1 E1 complex and catalyzes its covalent attachment to other proteins.</text>
</comment>
<dbReference type="FunFam" id="3.10.110.10:FF:000005">
    <property type="entry name" value="NEDD8-conjugating enzyme Ubc12"/>
    <property type="match status" value="1"/>
</dbReference>
<evidence type="ECO:0000256" key="8">
    <source>
        <dbReference type="RuleBase" id="RU362109"/>
    </source>
</evidence>
<evidence type="ECO:0000259" key="9">
    <source>
        <dbReference type="PROSITE" id="PS50127"/>
    </source>
</evidence>
<keyword evidence="5 8" id="KW-0067">ATP-binding</keyword>
<dbReference type="GO" id="GO:0005524">
    <property type="term" value="F:ATP binding"/>
    <property type="evidence" value="ECO:0007669"/>
    <property type="project" value="UniProtKB-UniRule"/>
</dbReference>
<evidence type="ECO:0000313" key="10">
    <source>
        <dbReference type="EMBL" id="CAK0786465.1"/>
    </source>
</evidence>
<dbReference type="Pfam" id="PF00179">
    <property type="entry name" value="UQ_con"/>
    <property type="match status" value="1"/>
</dbReference>
<dbReference type="InterPro" id="IPR000608">
    <property type="entry name" value="UBC"/>
</dbReference>
<name>A0AAV1IJS9_9CHLO</name>
<dbReference type="GO" id="GO:0019788">
    <property type="term" value="F:NEDD8 transferase activity"/>
    <property type="evidence" value="ECO:0007669"/>
    <property type="project" value="UniProtKB-ARBA"/>
</dbReference>
<comment type="similarity">
    <text evidence="8">Belongs to the ubiquitin-conjugating enzyme family.</text>
</comment>
<dbReference type="AlphaFoldDB" id="A0AAV1IJS9"/>
<keyword evidence="4 8" id="KW-0833">Ubl conjugation pathway</keyword>